<keyword evidence="3" id="KW-1185">Reference proteome</keyword>
<protein>
    <recommendedName>
        <fullName evidence="1">DUF302 domain-containing protein</fullName>
    </recommendedName>
</protein>
<dbReference type="InterPro" id="IPR005180">
    <property type="entry name" value="DUF302"/>
</dbReference>
<sequence>MARQQSHTVTRIEIPTGIAYDDFVAAFEKAAPAFDPSPMERIAETGGSWDSVRAATAVNAPNDLMRYARINGTQLLRVAGHSTRSMEYLTGNHVIAETMFRHDPRVLLYAPLRMLIHSDVDGNAVFSMHRPSDEFASLGIPEVTEVGKDLDRIVVDLLRVCGVDAADAFTTTGHEAKPNPS</sequence>
<dbReference type="SUPFAM" id="SSF103247">
    <property type="entry name" value="TT1751-like"/>
    <property type="match status" value="1"/>
</dbReference>
<dbReference type="Gene3D" id="3.30.310.70">
    <property type="entry name" value="TT1751-like domain"/>
    <property type="match status" value="1"/>
</dbReference>
<dbReference type="Pfam" id="PF03625">
    <property type="entry name" value="DUF302"/>
    <property type="match status" value="1"/>
</dbReference>
<proteinExistence type="predicted"/>
<dbReference type="Proteomes" id="UP001183809">
    <property type="component" value="Unassembled WGS sequence"/>
</dbReference>
<feature type="domain" description="DUF302" evidence="1">
    <location>
        <begin position="89"/>
        <end position="131"/>
    </location>
</feature>
<evidence type="ECO:0000259" key="1">
    <source>
        <dbReference type="Pfam" id="PF03625"/>
    </source>
</evidence>
<dbReference type="RefSeq" id="WP_311700279.1">
    <property type="nucleotide sequence ID" value="NZ_JAVREY010000085.1"/>
</dbReference>
<dbReference type="InterPro" id="IPR035923">
    <property type="entry name" value="TT1751-like_sf"/>
</dbReference>
<evidence type="ECO:0000313" key="3">
    <source>
        <dbReference type="Proteomes" id="UP001183809"/>
    </source>
</evidence>
<comment type="caution">
    <text evidence="2">The sequence shown here is derived from an EMBL/GenBank/DDBJ whole genome shotgun (WGS) entry which is preliminary data.</text>
</comment>
<name>A0ABU2U6J9_9ACTN</name>
<dbReference type="EMBL" id="JAVREY010000085">
    <property type="protein sequence ID" value="MDT0468836.1"/>
    <property type="molecule type" value="Genomic_DNA"/>
</dbReference>
<accession>A0ABU2U6J9</accession>
<organism evidence="2 3">
    <name type="scientific">Streptomyces gibsoniae</name>
    <dbReference type="NCBI Taxonomy" id="3075529"/>
    <lineage>
        <taxon>Bacteria</taxon>
        <taxon>Bacillati</taxon>
        <taxon>Actinomycetota</taxon>
        <taxon>Actinomycetes</taxon>
        <taxon>Kitasatosporales</taxon>
        <taxon>Streptomycetaceae</taxon>
        <taxon>Streptomyces</taxon>
    </lineage>
</organism>
<evidence type="ECO:0000313" key="2">
    <source>
        <dbReference type="EMBL" id="MDT0468836.1"/>
    </source>
</evidence>
<reference evidence="3" key="1">
    <citation type="submission" date="2023-07" db="EMBL/GenBank/DDBJ databases">
        <title>30 novel species of actinomycetes from the DSMZ collection.</title>
        <authorList>
            <person name="Nouioui I."/>
        </authorList>
    </citation>
    <scope>NUCLEOTIDE SEQUENCE [LARGE SCALE GENOMIC DNA]</scope>
    <source>
        <strain evidence="3">DSM 41699</strain>
    </source>
</reference>
<gene>
    <name evidence="2" type="ORF">RM764_38680</name>
</gene>